<dbReference type="InterPro" id="IPR014832">
    <property type="entry name" value="TnsA_C"/>
</dbReference>
<dbReference type="Gene3D" id="3.40.1350.10">
    <property type="match status" value="1"/>
</dbReference>
<name>A0A1H0U3Z1_9BURK</name>
<keyword evidence="3" id="KW-0540">Nuclease</keyword>
<feature type="domain" description="TnsA endonuclease N-terminal" evidence="2">
    <location>
        <begin position="8"/>
        <end position="91"/>
    </location>
</feature>
<keyword evidence="3" id="KW-0378">Hydrolase</keyword>
<feature type="domain" description="TnsA endonuclease C-terminal" evidence="1">
    <location>
        <begin position="93"/>
        <end position="168"/>
    </location>
</feature>
<dbReference type="Proteomes" id="UP000199317">
    <property type="component" value="Unassembled WGS sequence"/>
</dbReference>
<dbReference type="Pfam" id="PF08721">
    <property type="entry name" value="Tn7_Tnp_TnsA_C"/>
    <property type="match status" value="1"/>
</dbReference>
<gene>
    <name evidence="3" type="ORF">SAMN04489708_117105</name>
</gene>
<accession>A0A1H0U3Z1</accession>
<evidence type="ECO:0000259" key="1">
    <source>
        <dbReference type="Pfam" id="PF08721"/>
    </source>
</evidence>
<evidence type="ECO:0000259" key="2">
    <source>
        <dbReference type="Pfam" id="PF08722"/>
    </source>
</evidence>
<evidence type="ECO:0000313" key="4">
    <source>
        <dbReference type="Proteomes" id="UP000199317"/>
    </source>
</evidence>
<keyword evidence="3" id="KW-0255">Endonuclease</keyword>
<evidence type="ECO:0000313" key="3">
    <source>
        <dbReference type="EMBL" id="SDP60688.1"/>
    </source>
</evidence>
<dbReference type="GO" id="GO:0004519">
    <property type="term" value="F:endonuclease activity"/>
    <property type="evidence" value="ECO:0007669"/>
    <property type="project" value="UniProtKB-KW"/>
</dbReference>
<dbReference type="GO" id="GO:0003676">
    <property type="term" value="F:nucleic acid binding"/>
    <property type="evidence" value="ECO:0007669"/>
    <property type="project" value="InterPro"/>
</dbReference>
<sequence>MQLAWDHDEIDWYAAQPVTIEYEVSPGQARRYTPDVLVVFKKQAGNHPTPLLCEVKYRRELAKNWQELRHKFRAAQGYCEERGWRFAVLDESDIRTTRLENIQFLWRYRNADYPADLAAQLLRALEDRGESTHGQLIDMVAATWSMERRAQTIWTFWSLVARQRIVFDDSSPVTHSTIFSTEGRVS</sequence>
<dbReference type="InterPro" id="IPR011856">
    <property type="entry name" value="tRNA_endonuc-like_dom_sf"/>
</dbReference>
<dbReference type="InterPro" id="IPR014833">
    <property type="entry name" value="TnsA_N"/>
</dbReference>
<dbReference type="AlphaFoldDB" id="A0A1H0U3Z1"/>
<reference evidence="4" key="1">
    <citation type="submission" date="2016-10" db="EMBL/GenBank/DDBJ databases">
        <authorList>
            <person name="Varghese N."/>
            <person name="Submissions S."/>
        </authorList>
    </citation>
    <scope>NUCLEOTIDE SEQUENCE [LARGE SCALE GENOMIC DNA]</scope>
    <source>
        <strain evidence="4">DSM 17101</strain>
    </source>
</reference>
<dbReference type="EMBL" id="FNJL01000017">
    <property type="protein sequence ID" value="SDP60688.1"/>
    <property type="molecule type" value="Genomic_DNA"/>
</dbReference>
<proteinExistence type="predicted"/>
<dbReference type="Pfam" id="PF08722">
    <property type="entry name" value="Tn7_TnsA-like_N"/>
    <property type="match status" value="1"/>
</dbReference>
<keyword evidence="4" id="KW-1185">Reference proteome</keyword>
<protein>
    <submittedName>
        <fullName evidence="3">TnsA endonuclease C terminal</fullName>
    </submittedName>
</protein>
<organism evidence="3 4">
    <name type="scientific">Paracidovorax cattleyae</name>
    <dbReference type="NCBI Taxonomy" id="80868"/>
    <lineage>
        <taxon>Bacteria</taxon>
        <taxon>Pseudomonadati</taxon>
        <taxon>Pseudomonadota</taxon>
        <taxon>Betaproteobacteria</taxon>
        <taxon>Burkholderiales</taxon>
        <taxon>Comamonadaceae</taxon>
        <taxon>Paracidovorax</taxon>
    </lineage>
</organism>